<feature type="transmembrane region" description="Helical" evidence="2">
    <location>
        <begin position="242"/>
        <end position="262"/>
    </location>
</feature>
<feature type="domain" description="Cyclic nucleotide-binding" evidence="3">
    <location>
        <begin position="67"/>
        <end position="166"/>
    </location>
</feature>
<protein>
    <recommendedName>
        <fullName evidence="3">Cyclic nucleotide-binding domain-containing protein</fullName>
    </recommendedName>
</protein>
<dbReference type="Pfam" id="PF00027">
    <property type="entry name" value="cNMP_binding"/>
    <property type="match status" value="1"/>
</dbReference>
<dbReference type="AlphaFoldDB" id="A0ABD3QHM5"/>
<gene>
    <name evidence="4" type="ORF">ACHAW5_004396</name>
</gene>
<dbReference type="Proteomes" id="UP001530315">
    <property type="component" value="Unassembled WGS sequence"/>
</dbReference>
<comment type="caution">
    <text evidence="4">The sequence shown here is derived from an EMBL/GenBank/DDBJ whole genome shotgun (WGS) entry which is preliminary data.</text>
</comment>
<dbReference type="InterPro" id="IPR000595">
    <property type="entry name" value="cNMP-bd_dom"/>
</dbReference>
<name>A0ABD3QHM5_9STRA</name>
<reference evidence="4 5" key="1">
    <citation type="submission" date="2024-10" db="EMBL/GenBank/DDBJ databases">
        <title>Updated reference genomes for cyclostephanoid diatoms.</title>
        <authorList>
            <person name="Roberts W.R."/>
            <person name="Alverson A.J."/>
        </authorList>
    </citation>
    <scope>NUCLEOTIDE SEQUENCE [LARGE SCALE GENOMIC DNA]</scope>
    <source>
        <strain evidence="4 5">AJA276-08</strain>
    </source>
</reference>
<organism evidence="4 5">
    <name type="scientific">Stephanodiscus triporus</name>
    <dbReference type="NCBI Taxonomy" id="2934178"/>
    <lineage>
        <taxon>Eukaryota</taxon>
        <taxon>Sar</taxon>
        <taxon>Stramenopiles</taxon>
        <taxon>Ochrophyta</taxon>
        <taxon>Bacillariophyta</taxon>
        <taxon>Coscinodiscophyceae</taxon>
        <taxon>Thalassiosirophycidae</taxon>
        <taxon>Stephanodiscales</taxon>
        <taxon>Stephanodiscaceae</taxon>
        <taxon>Stephanodiscus</taxon>
    </lineage>
</organism>
<dbReference type="EMBL" id="JALLAZ020000235">
    <property type="protein sequence ID" value="KAL3799884.1"/>
    <property type="molecule type" value="Genomic_DNA"/>
</dbReference>
<keyword evidence="2" id="KW-0812">Transmembrane</keyword>
<feature type="compositionally biased region" description="Polar residues" evidence="1">
    <location>
        <begin position="1"/>
        <end position="15"/>
    </location>
</feature>
<sequence>MDSSSDYPNDNGKSASTDHSRHEEGDDTSTWRRMSLGRPGGGHELVLPSTTSEFTLLISSQLRSNMLFLSIDDATIAKIAGHFEIVQYEPGHVIVEQGYIGESSRGFLRDADCNGIYYYLVLEGECTITKDGKKVEGKYGVIKKGGTFGEMSILFPNTTRTATVVASNQKVVLGRLRDEVIYGLMGDDVMKRLQKSISEIRVVMEYLSGVNTKMKKGTIMHNYVPSSAWLLKHWTGTVFQYVWVRVIVMMALSALFCVIVHFTGLPLSEEKGYAIADMWDGHTRTTRAIQGRFNDISLAMAALGARNESDNRFSEGARTALEDIARIQMLTHILFWCKVVKKYNCILSPEGLSYLHTTGTMNKNEYESMTKVCKEKQGAHFASLTWLTSRIYIAVKRGDINADQAAMTNIHLKITDLRALLLKIFDMYDGRMMFLDPVDNDTKHQKKGIESVGFDIGVLIRETQASSMGFMKCAEFLPQYGC</sequence>
<dbReference type="PROSITE" id="PS50042">
    <property type="entry name" value="CNMP_BINDING_3"/>
    <property type="match status" value="1"/>
</dbReference>
<evidence type="ECO:0000313" key="4">
    <source>
        <dbReference type="EMBL" id="KAL3799884.1"/>
    </source>
</evidence>
<keyword evidence="2" id="KW-0472">Membrane</keyword>
<dbReference type="SMART" id="SM00100">
    <property type="entry name" value="cNMP"/>
    <property type="match status" value="1"/>
</dbReference>
<feature type="region of interest" description="Disordered" evidence="1">
    <location>
        <begin position="1"/>
        <end position="35"/>
    </location>
</feature>
<evidence type="ECO:0000256" key="1">
    <source>
        <dbReference type="SAM" id="MobiDB-lite"/>
    </source>
</evidence>
<dbReference type="PANTHER" id="PTHR11635">
    <property type="entry name" value="CAMP-DEPENDENT PROTEIN KINASE REGULATORY CHAIN"/>
    <property type="match status" value="1"/>
</dbReference>
<dbReference type="InterPro" id="IPR018490">
    <property type="entry name" value="cNMP-bd_dom_sf"/>
</dbReference>
<accession>A0ABD3QHM5</accession>
<evidence type="ECO:0000256" key="2">
    <source>
        <dbReference type="SAM" id="Phobius"/>
    </source>
</evidence>
<dbReference type="CDD" id="cd00038">
    <property type="entry name" value="CAP_ED"/>
    <property type="match status" value="1"/>
</dbReference>
<evidence type="ECO:0000313" key="5">
    <source>
        <dbReference type="Proteomes" id="UP001530315"/>
    </source>
</evidence>
<dbReference type="PANTHER" id="PTHR11635:SF152">
    <property type="entry name" value="CAMP-DEPENDENT PROTEIN KINASE TYPE I REGULATORY SUBUNIT-RELATED"/>
    <property type="match status" value="1"/>
</dbReference>
<keyword evidence="2" id="KW-1133">Transmembrane helix</keyword>
<dbReference type="InterPro" id="IPR018488">
    <property type="entry name" value="cNMP-bd_CS"/>
</dbReference>
<dbReference type="SUPFAM" id="SSF51206">
    <property type="entry name" value="cAMP-binding domain-like"/>
    <property type="match status" value="1"/>
</dbReference>
<dbReference type="PROSITE" id="PS00889">
    <property type="entry name" value="CNMP_BINDING_2"/>
    <property type="match status" value="1"/>
</dbReference>
<evidence type="ECO:0000259" key="3">
    <source>
        <dbReference type="PROSITE" id="PS50042"/>
    </source>
</evidence>
<dbReference type="Gene3D" id="2.60.120.10">
    <property type="entry name" value="Jelly Rolls"/>
    <property type="match status" value="1"/>
</dbReference>
<dbReference type="InterPro" id="IPR014710">
    <property type="entry name" value="RmlC-like_jellyroll"/>
</dbReference>
<keyword evidence="5" id="KW-1185">Reference proteome</keyword>
<proteinExistence type="predicted"/>
<dbReference type="InterPro" id="IPR050503">
    <property type="entry name" value="cAMP-dep_PK_reg_su-like"/>
</dbReference>